<gene>
    <name evidence="1" type="ORF">C5167_021001</name>
</gene>
<sequence>MVSKVCDAPILDDPSLRGASSAVSLLSYAVSSDYQRKLLSLGKENTKLKAENSTNVELLRVAREINDEIIDVPPNEVVPDIIDNEEEYEEYE</sequence>
<evidence type="ECO:0000313" key="1">
    <source>
        <dbReference type="EMBL" id="RZC52573.1"/>
    </source>
</evidence>
<proteinExistence type="predicted"/>
<evidence type="ECO:0000313" key="2">
    <source>
        <dbReference type="Proteomes" id="UP000316621"/>
    </source>
</evidence>
<dbReference type="EMBL" id="CM010716">
    <property type="protein sequence ID" value="RZC52573.1"/>
    <property type="molecule type" value="Genomic_DNA"/>
</dbReference>
<keyword evidence="2" id="KW-1185">Reference proteome</keyword>
<dbReference type="Proteomes" id="UP000316621">
    <property type="component" value="Chromosome 2"/>
</dbReference>
<protein>
    <submittedName>
        <fullName evidence="1">Uncharacterized protein</fullName>
    </submittedName>
</protein>
<accession>A0A4Y7IUL2</accession>
<reference evidence="1 2" key="1">
    <citation type="journal article" date="2018" name="Science">
        <title>The opium poppy genome and morphinan production.</title>
        <authorList>
            <person name="Guo L."/>
            <person name="Winzer T."/>
            <person name="Yang X."/>
            <person name="Li Y."/>
            <person name="Ning Z."/>
            <person name="He Z."/>
            <person name="Teodor R."/>
            <person name="Lu Y."/>
            <person name="Bowser T.A."/>
            <person name="Graham I.A."/>
            <person name="Ye K."/>
        </authorList>
    </citation>
    <scope>NUCLEOTIDE SEQUENCE [LARGE SCALE GENOMIC DNA]</scope>
    <source>
        <strain evidence="2">cv. HN1</strain>
        <tissue evidence="1">Leaves</tissue>
    </source>
</reference>
<organism evidence="1 2">
    <name type="scientific">Papaver somniferum</name>
    <name type="common">Opium poppy</name>
    <dbReference type="NCBI Taxonomy" id="3469"/>
    <lineage>
        <taxon>Eukaryota</taxon>
        <taxon>Viridiplantae</taxon>
        <taxon>Streptophyta</taxon>
        <taxon>Embryophyta</taxon>
        <taxon>Tracheophyta</taxon>
        <taxon>Spermatophyta</taxon>
        <taxon>Magnoliopsida</taxon>
        <taxon>Ranunculales</taxon>
        <taxon>Papaveraceae</taxon>
        <taxon>Papaveroideae</taxon>
        <taxon>Papaver</taxon>
    </lineage>
</organism>
<name>A0A4Y7IUL2_PAPSO</name>
<dbReference type="AlphaFoldDB" id="A0A4Y7IUL2"/>
<dbReference type="Gramene" id="RZC52573">
    <property type="protein sequence ID" value="RZC52573"/>
    <property type="gene ID" value="C5167_021001"/>
</dbReference>